<feature type="transmembrane region" description="Helical" evidence="2">
    <location>
        <begin position="117"/>
        <end position="138"/>
    </location>
</feature>
<evidence type="ECO:0000256" key="1">
    <source>
        <dbReference type="SAM" id="MobiDB-lite"/>
    </source>
</evidence>
<dbReference type="AlphaFoldDB" id="A0A2P8A8B6"/>
<dbReference type="OrthoDB" id="10293893at2759"/>
<name>A0A2P8A8B6_9PEZI</name>
<keyword evidence="2" id="KW-0472">Membrane</keyword>
<proteinExistence type="predicted"/>
<gene>
    <name evidence="3" type="ORF">B9Z65_6325</name>
</gene>
<evidence type="ECO:0000313" key="4">
    <source>
        <dbReference type="Proteomes" id="UP000243723"/>
    </source>
</evidence>
<keyword evidence="2" id="KW-0812">Transmembrane</keyword>
<comment type="caution">
    <text evidence="3">The sequence shown here is derived from an EMBL/GenBank/DDBJ whole genome shotgun (WGS) entry which is preliminary data.</text>
</comment>
<feature type="region of interest" description="Disordered" evidence="1">
    <location>
        <begin position="270"/>
        <end position="333"/>
    </location>
</feature>
<keyword evidence="2" id="KW-1133">Transmembrane helix</keyword>
<feature type="compositionally biased region" description="Polar residues" evidence="1">
    <location>
        <begin position="316"/>
        <end position="333"/>
    </location>
</feature>
<sequence>MQSTAIQRLDEIDPTKGESNGENHHPSTSVRGGSLGKCSNHGRSSVNNVVNNYADISKDESVTGGRPTPHLASLASNSHSTTLQSVLPLPAVLRHIPEEPTNVTGPCKRSWRVQQRLLLAALVGQGGIVIPLLFISNWRLKRQGINPKSLSKVKQAVPGRPFSEVLVQYFWKGQEETSDGSQLTVKAVAEKLGSTDPFENTELAIDNPWMEAYLDWQSQAFSIPSDKVEWLTDPKAMALLLQKSTQPETSYTLDGDERDSEDDLTGLAEDMSEDCDTSESFSEATRGVDEPSRPAKRRKLMRRNELDRRKPDVVQSIETSVTGQRIGTSSAAQSVETTIAVQSAEESNTVQHAASTETLEAPAVPLLTEDYPNYLPGLRRYLPPFSSHSEQHIGLNMALLTKLVWYDNQLDQFDASDLEQYAELAADYLRRSSSYSQDLKHQWKFQLIFLEQWIRKLRDQAAINKERHSSDAWSNPAICPFDEYPDECKAYWSSLSDGAALSRDQKIKIGDKIKELQYPKQAATIGPLNGDMVNWLNIDVPNRMTLNELRAMERATITTLSTSRCKEYQDKVVDIVQIAHRYGVQLPEDSGWEHLANMAVTHYTTAQGGRPLDYRHCVASKKLAKAVVVGLGLTKVYLPAFKGVENAELAIALPWAFGLMAGKVTTGLQELREVGKEEENGVV</sequence>
<dbReference type="Proteomes" id="UP000243723">
    <property type="component" value="Unassembled WGS sequence"/>
</dbReference>
<organism evidence="3 4">
    <name type="scientific">Elsinoe australis</name>
    <dbReference type="NCBI Taxonomy" id="40998"/>
    <lineage>
        <taxon>Eukaryota</taxon>
        <taxon>Fungi</taxon>
        <taxon>Dikarya</taxon>
        <taxon>Ascomycota</taxon>
        <taxon>Pezizomycotina</taxon>
        <taxon>Dothideomycetes</taxon>
        <taxon>Dothideomycetidae</taxon>
        <taxon>Myriangiales</taxon>
        <taxon>Elsinoaceae</taxon>
        <taxon>Elsinoe</taxon>
    </lineage>
</organism>
<feature type="compositionally biased region" description="Basic and acidic residues" evidence="1">
    <location>
        <begin position="8"/>
        <end position="25"/>
    </location>
</feature>
<keyword evidence="4" id="KW-1185">Reference proteome</keyword>
<reference evidence="3 4" key="1">
    <citation type="submission" date="2017-05" db="EMBL/GenBank/DDBJ databases">
        <title>Draft genome sequence of Elsinoe australis.</title>
        <authorList>
            <person name="Cheng Q."/>
        </authorList>
    </citation>
    <scope>NUCLEOTIDE SEQUENCE [LARGE SCALE GENOMIC DNA]</scope>
    <source>
        <strain evidence="3 4">NL1</strain>
    </source>
</reference>
<evidence type="ECO:0000256" key="2">
    <source>
        <dbReference type="SAM" id="Phobius"/>
    </source>
</evidence>
<accession>A0A2P8A8B6</accession>
<evidence type="ECO:0000313" key="3">
    <source>
        <dbReference type="EMBL" id="PSK56701.1"/>
    </source>
</evidence>
<feature type="region of interest" description="Disordered" evidence="1">
    <location>
        <begin position="1"/>
        <end position="42"/>
    </location>
</feature>
<dbReference type="EMBL" id="NHZQ01000060">
    <property type="protein sequence ID" value="PSK56701.1"/>
    <property type="molecule type" value="Genomic_DNA"/>
</dbReference>
<protein>
    <submittedName>
        <fullName evidence="3">Uncharacterized protein</fullName>
    </submittedName>
</protein>
<feature type="compositionally biased region" description="Basic and acidic residues" evidence="1">
    <location>
        <begin position="302"/>
        <end position="312"/>
    </location>
</feature>